<dbReference type="Pfam" id="PF01476">
    <property type="entry name" value="LysM"/>
    <property type="match status" value="2"/>
</dbReference>
<comment type="caution">
    <text evidence="4">The sequence shown here is derived from an EMBL/GenBank/DDBJ whole genome shotgun (WGS) entry which is preliminary data.</text>
</comment>
<dbReference type="Proteomes" id="UP000812270">
    <property type="component" value="Unassembled WGS sequence"/>
</dbReference>
<organism evidence="4 5">
    <name type="scientific">Pinibacter aurantiacus</name>
    <dbReference type="NCBI Taxonomy" id="2851599"/>
    <lineage>
        <taxon>Bacteria</taxon>
        <taxon>Pseudomonadati</taxon>
        <taxon>Bacteroidota</taxon>
        <taxon>Chitinophagia</taxon>
        <taxon>Chitinophagales</taxon>
        <taxon>Chitinophagaceae</taxon>
        <taxon>Pinibacter</taxon>
    </lineage>
</organism>
<evidence type="ECO:0000259" key="3">
    <source>
        <dbReference type="PROSITE" id="PS51782"/>
    </source>
</evidence>
<dbReference type="SMART" id="SM00257">
    <property type="entry name" value="LysM"/>
    <property type="match status" value="2"/>
</dbReference>
<keyword evidence="2" id="KW-0732">Signal</keyword>
<gene>
    <name evidence="4" type="ORF">KTO63_07805</name>
</gene>
<name>A0A9E2S8U8_9BACT</name>
<keyword evidence="1" id="KW-0378">Hydrolase</keyword>
<feature type="domain" description="LysM" evidence="3">
    <location>
        <begin position="365"/>
        <end position="408"/>
    </location>
</feature>
<keyword evidence="5" id="KW-1185">Reference proteome</keyword>
<dbReference type="Pfam" id="PF01832">
    <property type="entry name" value="Glucosaminidase"/>
    <property type="match status" value="1"/>
</dbReference>
<proteinExistence type="predicted"/>
<dbReference type="InterPro" id="IPR018392">
    <property type="entry name" value="LysM"/>
</dbReference>
<reference evidence="4" key="1">
    <citation type="submission" date="2021-06" db="EMBL/GenBank/DDBJ databases">
        <authorList>
            <person name="Huq M.A."/>
        </authorList>
    </citation>
    <scope>NUCLEOTIDE SEQUENCE</scope>
    <source>
        <strain evidence="4">MAH-26</strain>
    </source>
</reference>
<feature type="domain" description="LysM" evidence="3">
    <location>
        <begin position="286"/>
        <end position="330"/>
    </location>
</feature>
<dbReference type="AlphaFoldDB" id="A0A9E2S8U8"/>
<dbReference type="InterPro" id="IPR002901">
    <property type="entry name" value="MGlyc_endo_b_GlcNAc-like_dom"/>
</dbReference>
<evidence type="ECO:0000313" key="5">
    <source>
        <dbReference type="Proteomes" id="UP000812270"/>
    </source>
</evidence>
<evidence type="ECO:0000256" key="2">
    <source>
        <dbReference type="SAM" id="SignalP"/>
    </source>
</evidence>
<evidence type="ECO:0000313" key="4">
    <source>
        <dbReference type="EMBL" id="MBV4357043.1"/>
    </source>
</evidence>
<sequence>MQLKRLTVLLAALFCMHYVHAQKPDVIIQYINAYKNIAISEEQRTGVPAAIKLAQGIHETQAGTSDLVIKSNNHFGIKCKNTWQGDKVYHDDDARGECFRSYSSPADSYKDHSDFLKGSPRYAFLFQLDPTDYKAWAYGLKKAGYATNIRYSQILINLIETYNLEEYTLIALGKAKPTDDAIASNTIENKPANVPTVTMDQPVNNVQPVTAIALPAPSYPDGEFEINKTRVTYVKQGTSLLALAEYYHLSLSRLLDFNDMEQGEGDVLSEDQLIFLQRKRKVSNNEFHVVQMGEDLYDIAQKEGVRYESLLELNLMKEEMDPAVGEKISLQKKLNARPALITEKSNVVINAASNNASLQQPQSTTKHIVQTKETLYSISKKYGVDVEQIKNWNNLQDMSLKVGQELIIYRN</sequence>
<dbReference type="GO" id="GO:0004040">
    <property type="term" value="F:amidase activity"/>
    <property type="evidence" value="ECO:0007669"/>
    <property type="project" value="InterPro"/>
</dbReference>
<protein>
    <submittedName>
        <fullName evidence="4">LysM peptidoglycan-binding domain-containing protein</fullName>
    </submittedName>
</protein>
<dbReference type="InterPro" id="IPR051056">
    <property type="entry name" value="Glycosyl_Hydrolase_73"/>
</dbReference>
<feature type="chain" id="PRO_5039198435" evidence="2">
    <location>
        <begin position="22"/>
        <end position="411"/>
    </location>
</feature>
<feature type="signal peptide" evidence="2">
    <location>
        <begin position="1"/>
        <end position="21"/>
    </location>
</feature>
<dbReference type="PROSITE" id="PS51782">
    <property type="entry name" value="LYSM"/>
    <property type="match status" value="2"/>
</dbReference>
<dbReference type="EMBL" id="JAHSPG010000003">
    <property type="protein sequence ID" value="MBV4357043.1"/>
    <property type="molecule type" value="Genomic_DNA"/>
</dbReference>
<dbReference type="RefSeq" id="WP_217790666.1">
    <property type="nucleotide sequence ID" value="NZ_JAHSPG010000003.1"/>
</dbReference>
<dbReference type="PANTHER" id="PTHR33308">
    <property type="entry name" value="PEPTIDOGLYCAN HYDROLASE FLGJ"/>
    <property type="match status" value="1"/>
</dbReference>
<dbReference type="SMART" id="SM00047">
    <property type="entry name" value="LYZ2"/>
    <property type="match status" value="1"/>
</dbReference>
<dbReference type="PANTHER" id="PTHR33308:SF9">
    <property type="entry name" value="PEPTIDOGLYCAN HYDROLASE FLGJ"/>
    <property type="match status" value="1"/>
</dbReference>
<evidence type="ECO:0000256" key="1">
    <source>
        <dbReference type="ARBA" id="ARBA00022801"/>
    </source>
</evidence>
<dbReference type="CDD" id="cd00118">
    <property type="entry name" value="LysM"/>
    <property type="match status" value="2"/>
</dbReference>
<accession>A0A9E2S8U8</accession>